<dbReference type="InterPro" id="IPR011990">
    <property type="entry name" value="TPR-like_helical_dom_sf"/>
</dbReference>
<dbReference type="SMART" id="SM00028">
    <property type="entry name" value="TPR"/>
    <property type="match status" value="5"/>
</dbReference>
<dbReference type="PANTHER" id="PTHR47691">
    <property type="entry name" value="REGULATOR-RELATED"/>
    <property type="match status" value="1"/>
</dbReference>
<reference evidence="4 5" key="1">
    <citation type="submission" date="2020-05" db="EMBL/GenBank/DDBJ databases">
        <title>Identification and distribution of gene clusters putatively required for synthesis of sphingolipid metabolism inhibitors in phylogenetically diverse species of the filamentous fungus Fusarium.</title>
        <authorList>
            <person name="Kim H.-S."/>
            <person name="Busman M."/>
            <person name="Brown D.W."/>
            <person name="Divon H."/>
            <person name="Uhlig S."/>
            <person name="Proctor R.H."/>
        </authorList>
    </citation>
    <scope>NUCLEOTIDE SEQUENCE [LARGE SCALE GENOMIC DNA]</scope>
    <source>
        <strain evidence="4 5">NRRL 13617</strain>
    </source>
</reference>
<dbReference type="Pfam" id="PF13424">
    <property type="entry name" value="TPR_12"/>
    <property type="match status" value="1"/>
</dbReference>
<comment type="caution">
    <text evidence="4">The sequence shown here is derived from an EMBL/GenBank/DDBJ whole genome shotgun (WGS) entry which is preliminary data.</text>
</comment>
<feature type="compositionally biased region" description="Polar residues" evidence="2">
    <location>
        <begin position="75"/>
        <end position="88"/>
    </location>
</feature>
<dbReference type="SUPFAM" id="SSF52540">
    <property type="entry name" value="P-loop containing nucleoside triphosphate hydrolases"/>
    <property type="match status" value="1"/>
</dbReference>
<accession>A0A8H5IJ61</accession>
<dbReference type="PANTHER" id="PTHR47691:SF3">
    <property type="entry name" value="HTH-TYPE TRANSCRIPTIONAL REGULATOR RV0890C-RELATED"/>
    <property type="match status" value="1"/>
</dbReference>
<feature type="region of interest" description="Disordered" evidence="2">
    <location>
        <begin position="71"/>
        <end position="93"/>
    </location>
</feature>
<dbReference type="GO" id="GO:0043531">
    <property type="term" value="F:ADP binding"/>
    <property type="evidence" value="ECO:0007669"/>
    <property type="project" value="InterPro"/>
</dbReference>
<dbReference type="Proteomes" id="UP000582016">
    <property type="component" value="Unassembled WGS sequence"/>
</dbReference>
<dbReference type="EMBL" id="JAAOAQ010000695">
    <property type="protein sequence ID" value="KAF5536943.1"/>
    <property type="molecule type" value="Genomic_DNA"/>
</dbReference>
<feature type="repeat" description="TPR" evidence="1">
    <location>
        <begin position="898"/>
        <end position="931"/>
    </location>
</feature>
<evidence type="ECO:0000313" key="5">
    <source>
        <dbReference type="Proteomes" id="UP000582016"/>
    </source>
</evidence>
<dbReference type="Pfam" id="PF13181">
    <property type="entry name" value="TPR_8"/>
    <property type="match status" value="1"/>
</dbReference>
<sequence>MNLSTSISSQDQGGAPQRGRVPSLHSSTIAPSFVTGKSEDILDVALRHWTESKEHALKQLGTRFRELTDTILPDQETSGPQTGPQKPEQSNKDVATDLQPYINGLLDLTRVDYVAAISDVEDLDICAKVLYFFCKTLLDYDFVDFRRRAPVQSQLDELNGLVFDVRSCIDSVSSTSLDVQRVQAAVIEVAAYYLTFYVDLVHFVRGNQASVELALKRWDGEFGSRISKFLEGITGQIKRLKDIGDSHLSLPTRHHNSSNSNEDISSEETTISYPQKCHYLPNPKITNFFGRKKESSSLHSALDHNSDDVRHRAVCICGPGGIGKTQLALEYAYSRKDQVDFILWINSESQVEIDRSFSAVSLELRLAVAEDGSRQTHHKRLVLDYLQNSDQDFLVIFDNVEDFDDIRKQCWPLSPHSSVLVTARAEIVAVDMVHCIEVPNLDETESLELLLAILAKDSYSKTDRNAAKKLAEDLGGMPLALAIMAMNIRSSKKSLTNFLPWYEGHTAKIHKKVSAKASLQPYYLHSLHECFKTSFVRLREESQEGYELFRIACTLGAEALPSVLFQGQDSEDLPLSLKFCQDEWDFEQAIEALINRALVRVNEQDENRQIFVHRVIQVEFNNTLSSDELQANFLAAGKLLFHKFPKLVNGLSFRKEWTECATYAGHISALCKHYRSDLYKPEPGSNVDEIVQCLAGCAWYLRETSDFADCLDTLDVAFKLCTEKKSLLYASLLNTAGIIATRQNRIENGYLFHRECLEIRKALLEEDHEEIANCHNNIGNTYLSDCQYDEAIKAYHEAIRIDKLQPEAEAKKILNIRYSNIAEAYMMKGDYGQMQKYLDISRKLAIDEFGKDTFYDADVDWIIGHKHYYDGELEKARELYTRALEVNKKENPDSMTTNAILYKLGSISFELGEVDKAINELRDALKLADANKKEQGNDGEIARVKRRLADALYQVDGCEAEAKQLHKEAESSRLAIQSSVPCVLPDIESSYDLLLAYYYRGRHLGNGKSKNYSI</sequence>
<dbReference type="InterPro" id="IPR019734">
    <property type="entry name" value="TPR_rpt"/>
</dbReference>
<name>A0A8H5IJ61_9HYPO</name>
<dbReference type="PRINTS" id="PR00364">
    <property type="entry name" value="DISEASERSIST"/>
</dbReference>
<evidence type="ECO:0000256" key="1">
    <source>
        <dbReference type="PROSITE-ProRule" id="PRU00339"/>
    </source>
</evidence>
<dbReference type="Pfam" id="PF00931">
    <property type="entry name" value="NB-ARC"/>
    <property type="match status" value="1"/>
</dbReference>
<dbReference type="PROSITE" id="PS50005">
    <property type="entry name" value="TPR"/>
    <property type="match status" value="3"/>
</dbReference>
<keyword evidence="1" id="KW-0802">TPR repeat</keyword>
<keyword evidence="5" id="KW-1185">Reference proteome</keyword>
<organism evidence="4 5">
    <name type="scientific">Fusarium phyllophilum</name>
    <dbReference type="NCBI Taxonomy" id="47803"/>
    <lineage>
        <taxon>Eukaryota</taxon>
        <taxon>Fungi</taxon>
        <taxon>Dikarya</taxon>
        <taxon>Ascomycota</taxon>
        <taxon>Pezizomycotina</taxon>
        <taxon>Sordariomycetes</taxon>
        <taxon>Hypocreomycetidae</taxon>
        <taxon>Hypocreales</taxon>
        <taxon>Nectriaceae</taxon>
        <taxon>Fusarium</taxon>
        <taxon>Fusarium fujikuroi species complex</taxon>
    </lineage>
</organism>
<dbReference type="OrthoDB" id="5104449at2759"/>
<feature type="repeat" description="TPR" evidence="1">
    <location>
        <begin position="772"/>
        <end position="805"/>
    </location>
</feature>
<dbReference type="InterPro" id="IPR002182">
    <property type="entry name" value="NB-ARC"/>
</dbReference>
<feature type="compositionally biased region" description="Polar residues" evidence="2">
    <location>
        <begin position="1"/>
        <end position="12"/>
    </location>
</feature>
<gene>
    <name evidence="4" type="ORF">FPHYL_12840</name>
</gene>
<feature type="repeat" description="TPR" evidence="1">
    <location>
        <begin position="857"/>
        <end position="890"/>
    </location>
</feature>
<dbReference type="InterPro" id="IPR027417">
    <property type="entry name" value="P-loop_NTPase"/>
</dbReference>
<feature type="domain" description="NB-ARC" evidence="3">
    <location>
        <begin position="299"/>
        <end position="452"/>
    </location>
</feature>
<evidence type="ECO:0000259" key="3">
    <source>
        <dbReference type="Pfam" id="PF00931"/>
    </source>
</evidence>
<protein>
    <submittedName>
        <fullName evidence="4">Tetratricopeptide-like helical</fullName>
    </submittedName>
</protein>
<dbReference type="Gene3D" id="1.25.40.10">
    <property type="entry name" value="Tetratricopeptide repeat domain"/>
    <property type="match status" value="2"/>
</dbReference>
<dbReference type="Gene3D" id="3.40.50.300">
    <property type="entry name" value="P-loop containing nucleotide triphosphate hydrolases"/>
    <property type="match status" value="1"/>
</dbReference>
<evidence type="ECO:0000313" key="4">
    <source>
        <dbReference type="EMBL" id="KAF5536943.1"/>
    </source>
</evidence>
<evidence type="ECO:0000256" key="2">
    <source>
        <dbReference type="SAM" id="MobiDB-lite"/>
    </source>
</evidence>
<dbReference type="SUPFAM" id="SSF48452">
    <property type="entry name" value="TPR-like"/>
    <property type="match status" value="1"/>
</dbReference>
<proteinExistence type="predicted"/>
<feature type="region of interest" description="Disordered" evidence="2">
    <location>
        <begin position="1"/>
        <end position="29"/>
    </location>
</feature>
<dbReference type="AlphaFoldDB" id="A0A8H5IJ61"/>